<protein>
    <recommendedName>
        <fullName evidence="2">Leucine-rich repeat-containing protein 51</fullName>
    </recommendedName>
</protein>
<dbReference type="AlphaFoldDB" id="A0A0B6Y1H7"/>
<accession>A0A0B6Y1H7</accession>
<proteinExistence type="predicted"/>
<dbReference type="InterPro" id="IPR032675">
    <property type="entry name" value="LRR_dom_sf"/>
</dbReference>
<feature type="non-terminal residue" evidence="1">
    <location>
        <position position="143"/>
    </location>
</feature>
<gene>
    <name evidence="1" type="primary">ORF9459</name>
</gene>
<sequence>MTGDKYYSSQSLIKKFHKQRDVETFKQADNIGYFFNPTKEALLLQCKDQNSQQNDIENFKLLCLTGIHLRVLGDIVLCSKLSICLLANNFISKIDALVVCQNLVKLDLHSNELVALPGFSFWENLDKLQVLHLHDNPLGDPET</sequence>
<dbReference type="InterPro" id="IPR052859">
    <property type="entry name" value="LRR-IQ_domain_protein"/>
</dbReference>
<name>A0A0B6Y1H7_9EUPU</name>
<dbReference type="PANTHER" id="PTHR46723:SF1">
    <property type="entry name" value="LEUCINE-RICH REPEAT AND IQ DOMAIN-CONTAINING PROTEIN 3"/>
    <property type="match status" value="1"/>
</dbReference>
<reference evidence="1" key="1">
    <citation type="submission" date="2014-12" db="EMBL/GenBank/DDBJ databases">
        <title>Insight into the proteome of Arion vulgaris.</title>
        <authorList>
            <person name="Aradska J."/>
            <person name="Bulat T."/>
            <person name="Smidak R."/>
            <person name="Sarate P."/>
            <person name="Gangsoo J."/>
            <person name="Sialana F."/>
            <person name="Bilban M."/>
            <person name="Lubec G."/>
        </authorList>
    </citation>
    <scope>NUCLEOTIDE SEQUENCE</scope>
    <source>
        <tissue evidence="1">Skin</tissue>
    </source>
</reference>
<dbReference type="PROSITE" id="PS51450">
    <property type="entry name" value="LRR"/>
    <property type="match status" value="1"/>
</dbReference>
<dbReference type="InterPro" id="IPR001611">
    <property type="entry name" value="Leu-rich_rpt"/>
</dbReference>
<dbReference type="EMBL" id="HACG01003109">
    <property type="protein sequence ID" value="CEK49974.1"/>
    <property type="molecule type" value="Transcribed_RNA"/>
</dbReference>
<dbReference type="PANTHER" id="PTHR46723">
    <property type="entry name" value="LEUCINE-RICH REPEAT AND IQ DOMAIN-CONTAINING PROTEIN 3"/>
    <property type="match status" value="1"/>
</dbReference>
<dbReference type="Gene3D" id="3.80.10.10">
    <property type="entry name" value="Ribonuclease Inhibitor"/>
    <property type="match status" value="1"/>
</dbReference>
<evidence type="ECO:0000313" key="1">
    <source>
        <dbReference type="EMBL" id="CEK49974.1"/>
    </source>
</evidence>
<evidence type="ECO:0008006" key="2">
    <source>
        <dbReference type="Google" id="ProtNLM"/>
    </source>
</evidence>
<dbReference type="SUPFAM" id="SSF52058">
    <property type="entry name" value="L domain-like"/>
    <property type="match status" value="1"/>
</dbReference>
<organism evidence="1">
    <name type="scientific">Arion vulgaris</name>
    <dbReference type="NCBI Taxonomy" id="1028688"/>
    <lineage>
        <taxon>Eukaryota</taxon>
        <taxon>Metazoa</taxon>
        <taxon>Spiralia</taxon>
        <taxon>Lophotrochozoa</taxon>
        <taxon>Mollusca</taxon>
        <taxon>Gastropoda</taxon>
        <taxon>Heterobranchia</taxon>
        <taxon>Euthyneura</taxon>
        <taxon>Panpulmonata</taxon>
        <taxon>Eupulmonata</taxon>
        <taxon>Stylommatophora</taxon>
        <taxon>Helicina</taxon>
        <taxon>Arionoidea</taxon>
        <taxon>Arionidae</taxon>
        <taxon>Arion</taxon>
    </lineage>
</organism>